<evidence type="ECO:0000256" key="1">
    <source>
        <dbReference type="SAM" id="MobiDB-lite"/>
    </source>
</evidence>
<evidence type="ECO:0000313" key="3">
    <source>
        <dbReference type="Proteomes" id="UP000184471"/>
    </source>
</evidence>
<name>A0A1M5LYE7_9ACTN</name>
<sequence>MEDTQHEDRPAHETPGEPTGEPATTAQAAAERVVRLLANPRRTRRA</sequence>
<evidence type="ECO:0000313" key="2">
    <source>
        <dbReference type="EMBL" id="SHG70087.1"/>
    </source>
</evidence>
<dbReference type="Proteomes" id="UP000184471">
    <property type="component" value="Unassembled WGS sequence"/>
</dbReference>
<keyword evidence="3" id="KW-1185">Reference proteome</keyword>
<reference evidence="2 3" key="1">
    <citation type="submission" date="2016-11" db="EMBL/GenBank/DDBJ databases">
        <authorList>
            <person name="Jaros S."/>
            <person name="Januszkiewicz K."/>
            <person name="Wedrychowicz H."/>
        </authorList>
    </citation>
    <scope>NUCLEOTIDE SEQUENCE [LARGE SCALE GENOMIC DNA]</scope>
    <source>
        <strain evidence="2 3">DSM 45408</strain>
    </source>
</reference>
<feature type="compositionally biased region" description="Low complexity" evidence="1">
    <location>
        <begin position="16"/>
        <end position="26"/>
    </location>
</feature>
<dbReference type="STRING" id="1070870.SAMN05444351_2973"/>
<feature type="compositionally biased region" description="Basic and acidic residues" evidence="1">
    <location>
        <begin position="1"/>
        <end position="15"/>
    </location>
</feature>
<dbReference type="EMBL" id="FQVX01000003">
    <property type="protein sequence ID" value="SHG70087.1"/>
    <property type="molecule type" value="Genomic_DNA"/>
</dbReference>
<protein>
    <submittedName>
        <fullName evidence="2">Uncharacterized protein</fullName>
    </submittedName>
</protein>
<feature type="region of interest" description="Disordered" evidence="1">
    <location>
        <begin position="1"/>
        <end position="29"/>
    </location>
</feature>
<dbReference type="RefSeq" id="WP_175562896.1">
    <property type="nucleotide sequence ID" value="NZ_FQVX01000003.1"/>
</dbReference>
<accession>A0A1M5LYE7</accession>
<gene>
    <name evidence="2" type="ORF">SAMN05444351_2973</name>
</gene>
<dbReference type="AlphaFoldDB" id="A0A1M5LYE7"/>
<proteinExistence type="predicted"/>
<organism evidence="2 3">
    <name type="scientific">Geodermatophilus nigrescens</name>
    <dbReference type="NCBI Taxonomy" id="1070870"/>
    <lineage>
        <taxon>Bacteria</taxon>
        <taxon>Bacillati</taxon>
        <taxon>Actinomycetota</taxon>
        <taxon>Actinomycetes</taxon>
        <taxon>Geodermatophilales</taxon>
        <taxon>Geodermatophilaceae</taxon>
        <taxon>Geodermatophilus</taxon>
    </lineage>
</organism>